<evidence type="ECO:0000256" key="2">
    <source>
        <dbReference type="ARBA" id="ARBA00010663"/>
    </source>
</evidence>
<evidence type="ECO:0000256" key="1">
    <source>
        <dbReference type="ARBA" id="ARBA00004651"/>
    </source>
</evidence>
<dbReference type="GO" id="GO:0043410">
    <property type="term" value="P:positive regulation of MAPK cascade"/>
    <property type="evidence" value="ECO:0007669"/>
    <property type="project" value="TreeGrafter"/>
</dbReference>
<dbReference type="PROSITE" id="PS00237">
    <property type="entry name" value="G_PROTEIN_RECEP_F1_1"/>
    <property type="match status" value="1"/>
</dbReference>
<feature type="transmembrane region" description="Helical" evidence="12">
    <location>
        <begin position="104"/>
        <end position="134"/>
    </location>
</feature>
<dbReference type="PANTHER" id="PTHR24248">
    <property type="entry name" value="ADRENERGIC RECEPTOR-RELATED G-PROTEIN COUPLED RECEPTOR"/>
    <property type="match status" value="1"/>
</dbReference>
<evidence type="ECO:0000256" key="8">
    <source>
        <dbReference type="ARBA" id="ARBA00023170"/>
    </source>
</evidence>
<feature type="transmembrane region" description="Helical" evidence="12">
    <location>
        <begin position="265"/>
        <end position="291"/>
    </location>
</feature>
<dbReference type="GO" id="GO:0071880">
    <property type="term" value="P:adenylate cyclase-activating adrenergic receptor signaling pathway"/>
    <property type="evidence" value="ECO:0007669"/>
    <property type="project" value="TreeGrafter"/>
</dbReference>
<protein>
    <submittedName>
        <fullName evidence="14">Serotonin receptor type 1B</fullName>
    </submittedName>
</protein>
<dbReference type="Pfam" id="PF00001">
    <property type="entry name" value="7tm_1"/>
    <property type="match status" value="1"/>
</dbReference>
<keyword evidence="5 12" id="KW-1133">Transmembrane helix</keyword>
<keyword evidence="7 12" id="KW-0472">Membrane</keyword>
<feature type="transmembrane region" description="Helical" evidence="12">
    <location>
        <begin position="419"/>
        <end position="442"/>
    </location>
</feature>
<dbReference type="Gene3D" id="1.20.1070.10">
    <property type="entry name" value="Rhodopsin 7-helix transmembrane proteins"/>
    <property type="match status" value="1"/>
</dbReference>
<comment type="subcellular location">
    <subcellularLocation>
        <location evidence="1">Cell membrane</location>
        <topology evidence="1">Multi-pass membrane protein</topology>
    </subcellularLocation>
</comment>
<feature type="domain" description="G-protein coupled receptors family 1 profile" evidence="13">
    <location>
        <begin position="124"/>
        <end position="439"/>
    </location>
</feature>
<feature type="transmembrane region" description="Helical" evidence="12">
    <location>
        <begin position="386"/>
        <end position="407"/>
    </location>
</feature>
<feature type="compositionally biased region" description="Polar residues" evidence="11">
    <location>
        <begin position="9"/>
        <end position="21"/>
    </location>
</feature>
<evidence type="ECO:0000256" key="5">
    <source>
        <dbReference type="ARBA" id="ARBA00022989"/>
    </source>
</evidence>
<evidence type="ECO:0000313" key="14">
    <source>
        <dbReference type="EMBL" id="AOG14378.1"/>
    </source>
</evidence>
<evidence type="ECO:0000256" key="9">
    <source>
        <dbReference type="ARBA" id="ARBA00023224"/>
    </source>
</evidence>
<dbReference type="GO" id="GO:0004930">
    <property type="term" value="F:G protein-coupled receptor activity"/>
    <property type="evidence" value="ECO:0007669"/>
    <property type="project" value="UniProtKB-KW"/>
</dbReference>
<dbReference type="InterPro" id="IPR017452">
    <property type="entry name" value="GPCR_Rhodpsn_7TM"/>
</dbReference>
<feature type="region of interest" description="Disordered" evidence="11">
    <location>
        <begin position="321"/>
        <end position="350"/>
    </location>
</feature>
<feature type="compositionally biased region" description="Polar residues" evidence="11">
    <location>
        <begin position="321"/>
        <end position="341"/>
    </location>
</feature>
<dbReference type="CDD" id="cd15331">
    <property type="entry name" value="7tmA_5-HT1A_invertebrates"/>
    <property type="match status" value="1"/>
</dbReference>
<keyword evidence="8 10" id="KW-0675">Receptor</keyword>
<evidence type="ECO:0000256" key="4">
    <source>
        <dbReference type="ARBA" id="ARBA00022692"/>
    </source>
</evidence>
<evidence type="ECO:0000256" key="10">
    <source>
        <dbReference type="RuleBase" id="RU000688"/>
    </source>
</evidence>
<feature type="transmembrane region" description="Helical" evidence="12">
    <location>
        <begin position="141"/>
        <end position="163"/>
    </location>
</feature>
<dbReference type="SMART" id="SM01381">
    <property type="entry name" value="7TM_GPCR_Srsx"/>
    <property type="match status" value="1"/>
</dbReference>
<keyword evidence="3" id="KW-1003">Cell membrane</keyword>
<keyword evidence="4 10" id="KW-0812">Transmembrane</keyword>
<dbReference type="EMBL" id="KU710382">
    <property type="protein sequence ID" value="AOG14378.1"/>
    <property type="molecule type" value="mRNA"/>
</dbReference>
<dbReference type="PROSITE" id="PS50262">
    <property type="entry name" value="G_PROTEIN_RECEP_F1_2"/>
    <property type="match status" value="1"/>
</dbReference>
<organism evidence="14">
    <name type="scientific">Cancer borealis</name>
    <name type="common">Jonah crab</name>
    <dbReference type="NCBI Taxonomy" id="39395"/>
    <lineage>
        <taxon>Eukaryota</taxon>
        <taxon>Metazoa</taxon>
        <taxon>Ecdysozoa</taxon>
        <taxon>Arthropoda</taxon>
        <taxon>Crustacea</taxon>
        <taxon>Multicrustacea</taxon>
        <taxon>Malacostraca</taxon>
        <taxon>Eumalacostraca</taxon>
        <taxon>Eucarida</taxon>
        <taxon>Decapoda</taxon>
        <taxon>Pleocyemata</taxon>
        <taxon>Brachyura</taxon>
        <taxon>Eubrachyura</taxon>
        <taxon>Cancroidea</taxon>
        <taxon>Cancridae</taxon>
        <taxon>Cancer</taxon>
    </lineage>
</organism>
<keyword evidence="6 10" id="KW-0297">G-protein coupled receptor</keyword>
<dbReference type="PANTHER" id="PTHR24248:SF200">
    <property type="entry name" value="5-HYDROXYTRYPTAMINE RECEPTOR 1B-LIKE ISOFORM X1"/>
    <property type="match status" value="1"/>
</dbReference>
<reference evidence="14" key="1">
    <citation type="submission" date="2016-02" db="EMBL/GenBank/DDBJ databases">
        <title>Deep Sequencing of Transcriptomes from the Nervous System of Two Decapod Crustaceans to Characterize Genes Important for Neural Circuit Function and Modulation.</title>
        <authorList>
            <person name="Schulz D.J."/>
            <person name="Marder E."/>
            <person name="Northcutt A.J."/>
        </authorList>
    </citation>
    <scope>NUCLEOTIDE SEQUENCE</scope>
</reference>
<evidence type="ECO:0000256" key="3">
    <source>
        <dbReference type="ARBA" id="ARBA00022475"/>
    </source>
</evidence>
<feature type="region of interest" description="Disordered" evidence="11">
    <location>
        <begin position="1"/>
        <end position="21"/>
    </location>
</feature>
<evidence type="ECO:0000256" key="7">
    <source>
        <dbReference type="ARBA" id="ARBA00023136"/>
    </source>
</evidence>
<evidence type="ECO:0000256" key="11">
    <source>
        <dbReference type="SAM" id="MobiDB-lite"/>
    </source>
</evidence>
<dbReference type="AlphaFoldDB" id="A0A1B3P987"/>
<dbReference type="GO" id="GO:0005886">
    <property type="term" value="C:plasma membrane"/>
    <property type="evidence" value="ECO:0007669"/>
    <property type="project" value="UniProtKB-SubCell"/>
</dbReference>
<evidence type="ECO:0000259" key="13">
    <source>
        <dbReference type="PROSITE" id="PS50262"/>
    </source>
</evidence>
<dbReference type="SUPFAM" id="SSF81321">
    <property type="entry name" value="Family A G protein-coupled receptor-like"/>
    <property type="match status" value="1"/>
</dbReference>
<feature type="transmembrane region" description="Helical" evidence="12">
    <location>
        <begin position="183"/>
        <end position="203"/>
    </location>
</feature>
<proteinExistence type="evidence at transcript level"/>
<keyword evidence="9 10" id="KW-0807">Transducer</keyword>
<feature type="transmembrane region" description="Helical" evidence="12">
    <location>
        <begin position="223"/>
        <end position="245"/>
    </location>
</feature>
<dbReference type="InterPro" id="IPR000276">
    <property type="entry name" value="GPCR_Rhodpsn"/>
</dbReference>
<evidence type="ECO:0000256" key="6">
    <source>
        <dbReference type="ARBA" id="ARBA00023040"/>
    </source>
</evidence>
<comment type="similarity">
    <text evidence="2 10">Belongs to the G-protein coupled receptor 1 family.</text>
</comment>
<name>A0A1B3P987_CANBE</name>
<accession>A0A1B3P987</accession>
<dbReference type="PRINTS" id="PR00237">
    <property type="entry name" value="GPCRRHODOPSN"/>
</dbReference>
<sequence>MAGEHAHTITGTHAPSPTPTLEDQTLITDVTNQTHLIWANDTAIKTPDYVQLGGEGALPTYLELDAGNWSLEEDWKVENWTLVAGNWTGESGNVTGGSVIEAPLVVTAVTAVVLGVMILTTIVGNVFVIAAILLERNLQSVANYLILSLAVADLLVAALVMPLGAVYEVSKEWTLGPELCDMWTASDVLCCTASILHLVAIALDRFWAVTQVDYIHHRSPRRIGSMIGVIWVVSFLVSAAPMMGWKDPDWHERLRNKMCIISQAVGYQIFATITSFYLPLAVILVLYYRVYQAARKRIRRKIGTNAAALCRGPVTISETTTFTRMSSHPSPEKTSNGSTLNGHPADTQETPPAVVTASAVASQVVPRHLRRREAESRKERKAAKTLAIITGAFVVCWLPFFTLAVLMPLCPEACHFNPYLIATFLWLGYFNSTLNPIIYTVFSPEFRNAFKRILMGRRRSLRRQSSRFSSARLGRS</sequence>
<evidence type="ECO:0000256" key="12">
    <source>
        <dbReference type="SAM" id="Phobius"/>
    </source>
</evidence>